<dbReference type="AlphaFoldDB" id="A0A2W6IRV1"/>
<dbReference type="EMBL" id="LXXM01000024">
    <property type="protein sequence ID" value="PZS98281.1"/>
    <property type="molecule type" value="Genomic_DNA"/>
</dbReference>
<accession>A0A2W6IRV1</accession>
<dbReference type="Proteomes" id="UP000249614">
    <property type="component" value="Unassembled WGS sequence"/>
</dbReference>
<evidence type="ECO:0000313" key="1">
    <source>
        <dbReference type="EMBL" id="PZS98281.1"/>
    </source>
</evidence>
<proteinExistence type="predicted"/>
<gene>
    <name evidence="1" type="ORF">A7X83_02865</name>
</gene>
<sequence length="218" mass="23939">MSSWSAIDRSLLATEAWQNPVHQGGIMAIEICPLASDVGNLADWAAVAVATVGSVAVLMLSRAANRTANASLQLSKRIEEKEDELLLREKQLLFSELTRDVMEALSDIDAIKTHMARGLDSWGSDARFMKAVQSLALATADRERARLHLLPEYVASSVVHAQQSMSQFRARAVEFNDHHVGTEMAAYFFPTIVAAAEDVDFWLNSAFRSLNFAAGMTK</sequence>
<evidence type="ECO:0000313" key="2">
    <source>
        <dbReference type="Proteomes" id="UP000249614"/>
    </source>
</evidence>
<protein>
    <submittedName>
        <fullName evidence="1">Uncharacterized protein</fullName>
    </submittedName>
</protein>
<comment type="caution">
    <text evidence="1">The sequence shown here is derived from an EMBL/GenBank/DDBJ whole genome shotgun (WGS) entry which is preliminary data.</text>
</comment>
<organism evidence="1 2">
    <name type="scientific">Stenotrophomonas maltophilia</name>
    <name type="common">Pseudomonas maltophilia</name>
    <name type="synonym">Xanthomonas maltophilia</name>
    <dbReference type="NCBI Taxonomy" id="40324"/>
    <lineage>
        <taxon>Bacteria</taxon>
        <taxon>Pseudomonadati</taxon>
        <taxon>Pseudomonadota</taxon>
        <taxon>Gammaproteobacteria</taxon>
        <taxon>Lysobacterales</taxon>
        <taxon>Lysobacteraceae</taxon>
        <taxon>Stenotrophomonas</taxon>
        <taxon>Stenotrophomonas maltophilia group</taxon>
    </lineage>
</organism>
<name>A0A2W6IRV1_STEMA</name>
<reference evidence="1 2" key="1">
    <citation type="submission" date="2016-05" db="EMBL/GenBank/DDBJ databases">
        <authorList>
            <person name="Lavstsen T."/>
            <person name="Jespersen J.S."/>
        </authorList>
    </citation>
    <scope>NUCLEOTIDE SEQUENCE [LARGE SCALE GENOMIC DNA]</scope>
    <source>
        <strain evidence="1 2">SM-5815</strain>
    </source>
</reference>